<reference evidence="2" key="2">
    <citation type="submission" date="2007-04" db="EMBL/GenBank/DDBJ databases">
        <title>Draft genome sequence of Bacteroides ovatus (ATCC 8483).</title>
        <authorList>
            <person name="Sudarsanam P."/>
            <person name="Ley R."/>
            <person name="Guruge J."/>
            <person name="Turnbaugh P.J."/>
            <person name="Mahowald M."/>
            <person name="Liep D."/>
            <person name="Gordon J."/>
        </authorList>
    </citation>
    <scope>NUCLEOTIDE SEQUENCE [LARGE SCALE GENOMIC DNA]</scope>
    <source>
        <strain evidence="2">ATCC 8483 / DSM 1896 / JCM 5824 / BCRC 10623 / CCUG 4943 / NCTC 11153</strain>
    </source>
</reference>
<organism evidence="1 2">
    <name type="scientific">Bacteroides ovatus (strain ATCC 8483 / DSM 1896 / JCM 5824 / BCRC 10623 / CCUG 4943 / NCTC 11153)</name>
    <dbReference type="NCBI Taxonomy" id="411476"/>
    <lineage>
        <taxon>Bacteria</taxon>
        <taxon>Pseudomonadati</taxon>
        <taxon>Bacteroidota</taxon>
        <taxon>Bacteroidia</taxon>
        <taxon>Bacteroidales</taxon>
        <taxon>Bacteroidaceae</taxon>
        <taxon>Bacteroides</taxon>
    </lineage>
</organism>
<dbReference type="EMBL" id="AAXF02000049">
    <property type="protein sequence ID" value="EDO11446.1"/>
    <property type="molecule type" value="Genomic_DNA"/>
</dbReference>
<sequence>MRMGKTFGRPGVNEIPYFLWEKHLLLYRRLAKDV</sequence>
<comment type="caution">
    <text evidence="1">The sequence shown here is derived from an EMBL/GenBank/DDBJ whole genome shotgun (WGS) entry which is preliminary data.</text>
</comment>
<proteinExistence type="predicted"/>
<evidence type="ECO:0000313" key="1">
    <source>
        <dbReference type="EMBL" id="EDO11446.1"/>
    </source>
</evidence>
<protein>
    <submittedName>
        <fullName evidence="1">Uncharacterized protein</fullName>
    </submittedName>
</protein>
<dbReference type="Proteomes" id="UP000005475">
    <property type="component" value="Unassembled WGS sequence"/>
</dbReference>
<gene>
    <name evidence="1" type="ORF">BACOVA_02655</name>
</gene>
<name>A0AAN3A7U0_BACO1</name>
<dbReference type="AlphaFoldDB" id="A0AAN3A7U0"/>
<accession>A0AAN3A7U0</accession>
<evidence type="ECO:0000313" key="2">
    <source>
        <dbReference type="Proteomes" id="UP000005475"/>
    </source>
</evidence>
<reference evidence="1 2" key="1">
    <citation type="submission" date="2007-03" db="EMBL/GenBank/DDBJ databases">
        <authorList>
            <person name="Fulton L."/>
            <person name="Clifton S."/>
            <person name="Fulton B."/>
            <person name="Xu J."/>
            <person name="Minx P."/>
            <person name="Pepin K.H."/>
            <person name="Johnson M."/>
            <person name="Thiruvilangam P."/>
            <person name="Bhonagiri V."/>
            <person name="Nash W.E."/>
            <person name="Mardis E.R."/>
            <person name="Wilson R.K."/>
        </authorList>
    </citation>
    <scope>NUCLEOTIDE SEQUENCE [LARGE SCALE GENOMIC DNA]</scope>
    <source>
        <strain evidence="2">ATCC 8483 / DSM 1896 / JCM 5824 / BCRC 10623 / CCUG 4943 / NCTC 11153</strain>
    </source>
</reference>